<dbReference type="HAMAP" id="MF_00500">
    <property type="entry name" value="Ribosomal_bS20"/>
    <property type="match status" value="1"/>
</dbReference>
<dbReference type="GO" id="GO:0070181">
    <property type="term" value="F:small ribosomal subunit rRNA binding"/>
    <property type="evidence" value="ECO:0007669"/>
    <property type="project" value="TreeGrafter"/>
</dbReference>
<keyword evidence="4 8" id="KW-0694">RNA-binding</keyword>
<sequence>MANHKSALKRAGQNERRRLRNKAVQTRVKNVVKDVRLAFAQDEGDAAEKLNAAKSAIDKAAKKGVLHKRTASRKISRLARQVNAQQA</sequence>
<dbReference type="SUPFAM" id="SSF46992">
    <property type="entry name" value="Ribosomal protein S20"/>
    <property type="match status" value="1"/>
</dbReference>
<dbReference type="FunFam" id="1.20.58.110:FF:000001">
    <property type="entry name" value="30S ribosomal protein S20"/>
    <property type="match status" value="1"/>
</dbReference>
<dbReference type="OrthoDB" id="9807974at2"/>
<evidence type="ECO:0000256" key="3">
    <source>
        <dbReference type="ARBA" id="ARBA00022730"/>
    </source>
</evidence>
<dbReference type="InterPro" id="IPR036510">
    <property type="entry name" value="Ribosomal_bS20_sf"/>
</dbReference>
<evidence type="ECO:0000256" key="1">
    <source>
        <dbReference type="ARBA" id="ARBA00003134"/>
    </source>
</evidence>
<dbReference type="EMBL" id="AP021875">
    <property type="protein sequence ID" value="BBO72743.1"/>
    <property type="molecule type" value="Genomic_DNA"/>
</dbReference>
<dbReference type="GO" id="GO:0006412">
    <property type="term" value="P:translation"/>
    <property type="evidence" value="ECO:0007669"/>
    <property type="project" value="UniProtKB-UniRule"/>
</dbReference>
<evidence type="ECO:0000256" key="5">
    <source>
        <dbReference type="ARBA" id="ARBA00022980"/>
    </source>
</evidence>
<dbReference type="PANTHER" id="PTHR33398:SF1">
    <property type="entry name" value="SMALL RIBOSOMAL SUBUNIT PROTEIN BS20C"/>
    <property type="match status" value="1"/>
</dbReference>
<feature type="region of interest" description="Disordered" evidence="9">
    <location>
        <begin position="1"/>
        <end position="22"/>
    </location>
</feature>
<keyword evidence="6 8" id="KW-0687">Ribonucleoprotein</keyword>
<organism evidence="10 11">
    <name type="scientific">Desulfosarcina widdelii</name>
    <dbReference type="NCBI Taxonomy" id="947919"/>
    <lineage>
        <taxon>Bacteria</taxon>
        <taxon>Pseudomonadati</taxon>
        <taxon>Thermodesulfobacteriota</taxon>
        <taxon>Desulfobacteria</taxon>
        <taxon>Desulfobacterales</taxon>
        <taxon>Desulfosarcinaceae</taxon>
        <taxon>Desulfosarcina</taxon>
    </lineage>
</organism>
<evidence type="ECO:0000313" key="11">
    <source>
        <dbReference type="Proteomes" id="UP000427769"/>
    </source>
</evidence>
<dbReference type="InterPro" id="IPR002583">
    <property type="entry name" value="Ribosomal_bS20"/>
</dbReference>
<accession>A0A5K7YXT4</accession>
<dbReference type="Pfam" id="PF01649">
    <property type="entry name" value="Ribosomal_S20p"/>
    <property type="match status" value="1"/>
</dbReference>
<feature type="region of interest" description="Disordered" evidence="9">
    <location>
        <begin position="64"/>
        <end position="87"/>
    </location>
</feature>
<proteinExistence type="inferred from homology"/>
<gene>
    <name evidence="8 10" type="primary">rpsT</name>
    <name evidence="10" type="ORF">DSCW_01600</name>
</gene>
<dbReference type="KEGG" id="dwd:DSCW_01600"/>
<comment type="function">
    <text evidence="1 8">Binds directly to 16S ribosomal RNA.</text>
</comment>
<dbReference type="GO" id="GO:0003735">
    <property type="term" value="F:structural constituent of ribosome"/>
    <property type="evidence" value="ECO:0007669"/>
    <property type="project" value="InterPro"/>
</dbReference>
<dbReference type="RefSeq" id="WP_155301920.1">
    <property type="nucleotide sequence ID" value="NZ_AP021875.1"/>
</dbReference>
<dbReference type="Proteomes" id="UP000427769">
    <property type="component" value="Chromosome"/>
</dbReference>
<name>A0A5K7YXT4_9BACT</name>
<evidence type="ECO:0000256" key="2">
    <source>
        <dbReference type="ARBA" id="ARBA00007634"/>
    </source>
</evidence>
<evidence type="ECO:0000256" key="9">
    <source>
        <dbReference type="SAM" id="MobiDB-lite"/>
    </source>
</evidence>
<keyword evidence="5 8" id="KW-0689">Ribosomal protein</keyword>
<keyword evidence="11" id="KW-1185">Reference proteome</keyword>
<dbReference type="AlphaFoldDB" id="A0A5K7YXT4"/>
<dbReference type="GO" id="GO:0015935">
    <property type="term" value="C:small ribosomal subunit"/>
    <property type="evidence" value="ECO:0007669"/>
    <property type="project" value="TreeGrafter"/>
</dbReference>
<dbReference type="Gene3D" id="1.20.58.110">
    <property type="entry name" value="Ribosomal protein S20"/>
    <property type="match status" value="1"/>
</dbReference>
<comment type="similarity">
    <text evidence="2 8">Belongs to the bacterial ribosomal protein bS20 family.</text>
</comment>
<feature type="compositionally biased region" description="Basic residues" evidence="9">
    <location>
        <begin position="64"/>
        <end position="77"/>
    </location>
</feature>
<protein>
    <recommendedName>
        <fullName evidence="7 8">Small ribosomal subunit protein bS20</fullName>
    </recommendedName>
</protein>
<evidence type="ECO:0000256" key="7">
    <source>
        <dbReference type="ARBA" id="ARBA00035136"/>
    </source>
</evidence>
<evidence type="ECO:0000256" key="8">
    <source>
        <dbReference type="HAMAP-Rule" id="MF_00500"/>
    </source>
</evidence>
<reference evidence="10 11" key="1">
    <citation type="submission" date="2019-11" db="EMBL/GenBank/DDBJ databases">
        <title>Comparative genomics of hydrocarbon-degrading Desulfosarcina strains.</title>
        <authorList>
            <person name="Watanabe M."/>
            <person name="Kojima H."/>
            <person name="Fukui M."/>
        </authorList>
    </citation>
    <scope>NUCLEOTIDE SEQUENCE [LARGE SCALE GENOMIC DNA]</scope>
    <source>
        <strain evidence="10 11">PP31</strain>
    </source>
</reference>
<dbReference type="PANTHER" id="PTHR33398">
    <property type="entry name" value="30S RIBOSOMAL PROTEIN S20"/>
    <property type="match status" value="1"/>
</dbReference>
<evidence type="ECO:0000256" key="6">
    <source>
        <dbReference type="ARBA" id="ARBA00023274"/>
    </source>
</evidence>
<evidence type="ECO:0000256" key="4">
    <source>
        <dbReference type="ARBA" id="ARBA00022884"/>
    </source>
</evidence>
<keyword evidence="3 8" id="KW-0699">rRNA-binding</keyword>
<evidence type="ECO:0000313" key="10">
    <source>
        <dbReference type="EMBL" id="BBO72743.1"/>
    </source>
</evidence>
<dbReference type="NCBIfam" id="TIGR00029">
    <property type="entry name" value="S20"/>
    <property type="match status" value="1"/>
</dbReference>